<proteinExistence type="predicted"/>
<sequence length="657" mass="73067">MCDFRSRKRLHEADSFMDGSLLPLNSGMDESSSLFHHGEVGMGNSSSMMSPDLCPSSMESTEELRHLLMCATIELETAREAASAQGKLHEARVRHLEELLRKTSRERDEAREQCHQLQGRLSRSPSRNGSALVDNASNAVNAAVEADLHQKQILEELQKHLELQEHSLTSTHIQMVHQDQHMEDGSHIHHLSPPHSQIIRHDDHMDSHLEDSVHVMKHLNAQSPESHSSLHPSSQMQSPENHYTMNGLQDLHHVSSSSDLRQMELTHQQQSQLEQSNVQHQQHNHFSGINGNMIRQSTDGQLEQESERLLSHVQQQQVNEHKQQIQVERQSSLHQQVVQKSLPPISVKRHCDSPSRSTVIQQHQDSPSGLSVRRHRETPLAMSGLNHRDSPTAMSVMQHHRDSPTAMSGLQHRDSPSTRSFMQRRESPCISMSVMQHPAWQAVPGENSPYSSPGLCSPPLSNGLGLPSVNLHSGSAVASLLSPLDRFQSLGVSSPMHLASRPVHLPEPPESDLQVMLKSLPEKGKLLQAVMQAGPLLQTLLVAGPLPQWRHPPPALDTLDIPRVSMSSSPSCDMSRNMNTGLMAGNGMDQTMGMYLPAPIPTQERHLAHHLSLPRTTMSTGVTSGRASQGMVRVNSMGHLGPDMRMLNQPLKYAKIH</sequence>
<dbReference type="EMBL" id="CM026433">
    <property type="protein sequence ID" value="KAG0554650.1"/>
    <property type="molecule type" value="Genomic_DNA"/>
</dbReference>
<dbReference type="AlphaFoldDB" id="A0A8T0G6J4"/>
<feature type="compositionally biased region" description="Low complexity" evidence="1">
    <location>
        <begin position="222"/>
        <end position="239"/>
    </location>
</feature>
<name>A0A8T0G6J4_CERPU</name>
<organism evidence="2 3">
    <name type="scientific">Ceratodon purpureus</name>
    <name type="common">Fire moss</name>
    <name type="synonym">Dicranum purpureum</name>
    <dbReference type="NCBI Taxonomy" id="3225"/>
    <lineage>
        <taxon>Eukaryota</taxon>
        <taxon>Viridiplantae</taxon>
        <taxon>Streptophyta</taxon>
        <taxon>Embryophyta</taxon>
        <taxon>Bryophyta</taxon>
        <taxon>Bryophytina</taxon>
        <taxon>Bryopsida</taxon>
        <taxon>Dicranidae</taxon>
        <taxon>Pseudoditrichales</taxon>
        <taxon>Ditrichaceae</taxon>
        <taxon>Ceratodon</taxon>
    </lineage>
</organism>
<dbReference type="InterPro" id="IPR012862">
    <property type="entry name" value="DUF1635"/>
</dbReference>
<evidence type="ECO:0000313" key="2">
    <source>
        <dbReference type="EMBL" id="KAG0554650.1"/>
    </source>
</evidence>
<dbReference type="PANTHER" id="PTHR33431:SF3">
    <property type="entry name" value="ENABLED-LIKE PROTEIN (DUF1635)"/>
    <property type="match status" value="1"/>
</dbReference>
<feature type="compositionally biased region" description="Polar residues" evidence="1">
    <location>
        <begin position="115"/>
        <end position="129"/>
    </location>
</feature>
<feature type="compositionally biased region" description="Basic and acidic residues" evidence="1">
    <location>
        <begin position="104"/>
        <end position="114"/>
    </location>
</feature>
<dbReference type="PANTHER" id="PTHR33431">
    <property type="entry name" value="ENABLED-LIKE PROTEIN (DUF1635)"/>
    <property type="match status" value="1"/>
</dbReference>
<feature type="region of interest" description="Disordered" evidence="1">
    <location>
        <begin position="104"/>
        <end position="129"/>
    </location>
</feature>
<gene>
    <name evidence="2" type="ORF">KC19_12G108100</name>
</gene>
<reference evidence="2" key="1">
    <citation type="submission" date="2020-06" db="EMBL/GenBank/DDBJ databases">
        <title>WGS assembly of Ceratodon purpureus strain R40.</title>
        <authorList>
            <person name="Carey S.B."/>
            <person name="Jenkins J."/>
            <person name="Shu S."/>
            <person name="Lovell J.T."/>
            <person name="Sreedasyam A."/>
            <person name="Maumus F."/>
            <person name="Tiley G.P."/>
            <person name="Fernandez-Pozo N."/>
            <person name="Barry K."/>
            <person name="Chen C."/>
            <person name="Wang M."/>
            <person name="Lipzen A."/>
            <person name="Daum C."/>
            <person name="Saski C.A."/>
            <person name="Payton A.C."/>
            <person name="Mcbreen J.C."/>
            <person name="Conrad R.E."/>
            <person name="Kollar L.M."/>
            <person name="Olsson S."/>
            <person name="Huttunen S."/>
            <person name="Landis J.B."/>
            <person name="Wickett N.J."/>
            <person name="Johnson M.G."/>
            <person name="Rensing S.A."/>
            <person name="Grimwood J."/>
            <person name="Schmutz J."/>
            <person name="Mcdaniel S.F."/>
        </authorList>
    </citation>
    <scope>NUCLEOTIDE SEQUENCE</scope>
    <source>
        <strain evidence="2">R40</strain>
    </source>
</reference>
<feature type="compositionally biased region" description="Polar residues" evidence="1">
    <location>
        <begin position="284"/>
        <end position="303"/>
    </location>
</feature>
<comment type="caution">
    <text evidence="2">The sequence shown here is derived from an EMBL/GenBank/DDBJ whole genome shotgun (WGS) entry which is preliminary data.</text>
</comment>
<keyword evidence="3" id="KW-1185">Reference proteome</keyword>
<feature type="region of interest" description="Disordered" evidence="1">
    <location>
        <begin position="222"/>
        <end position="243"/>
    </location>
</feature>
<feature type="compositionally biased region" description="Polar residues" evidence="1">
    <location>
        <begin position="354"/>
        <end position="369"/>
    </location>
</feature>
<accession>A0A8T0G6J4</accession>
<feature type="compositionally biased region" description="Low complexity" evidence="1">
    <location>
        <begin position="267"/>
        <end position="281"/>
    </location>
</feature>
<feature type="region of interest" description="Disordered" evidence="1">
    <location>
        <begin position="257"/>
        <end position="374"/>
    </location>
</feature>
<protein>
    <submittedName>
        <fullName evidence="2">Uncharacterized protein</fullName>
    </submittedName>
</protein>
<feature type="compositionally biased region" description="Polar residues" evidence="1">
    <location>
        <begin position="328"/>
        <end position="339"/>
    </location>
</feature>
<dbReference type="Pfam" id="PF07795">
    <property type="entry name" value="DUF1635"/>
    <property type="match status" value="2"/>
</dbReference>
<evidence type="ECO:0000313" key="3">
    <source>
        <dbReference type="Proteomes" id="UP000822688"/>
    </source>
</evidence>
<dbReference type="Proteomes" id="UP000822688">
    <property type="component" value="Chromosome 12"/>
</dbReference>
<evidence type="ECO:0000256" key="1">
    <source>
        <dbReference type="SAM" id="MobiDB-lite"/>
    </source>
</evidence>